<dbReference type="RefSeq" id="WP_154679333.1">
    <property type="nucleotide sequence ID" value="NZ_CP046115.1"/>
</dbReference>
<accession>A0A6B8MTK9</accession>
<dbReference type="InterPro" id="IPR050706">
    <property type="entry name" value="Cyclic-di-GMP_PDE-like"/>
</dbReference>
<name>A0A6B8MTK9_KLEOX</name>
<dbReference type="InterPro" id="IPR001633">
    <property type="entry name" value="EAL_dom"/>
</dbReference>
<dbReference type="Proteomes" id="UP000427108">
    <property type="component" value="Chromosome"/>
</dbReference>
<dbReference type="Pfam" id="PF00563">
    <property type="entry name" value="EAL"/>
    <property type="match status" value="1"/>
</dbReference>
<dbReference type="GO" id="GO:0071111">
    <property type="term" value="F:cyclic-guanylate-specific phosphodiesterase activity"/>
    <property type="evidence" value="ECO:0007669"/>
    <property type="project" value="InterPro"/>
</dbReference>
<dbReference type="AlphaFoldDB" id="A0A6B8MTK9"/>
<dbReference type="InterPro" id="IPR035919">
    <property type="entry name" value="EAL_sf"/>
</dbReference>
<dbReference type="PANTHER" id="PTHR33121">
    <property type="entry name" value="CYCLIC DI-GMP PHOSPHODIESTERASE PDEF"/>
    <property type="match status" value="1"/>
</dbReference>
<dbReference type="SMART" id="SM00052">
    <property type="entry name" value="EAL"/>
    <property type="match status" value="1"/>
</dbReference>
<dbReference type="EMBL" id="CP046115">
    <property type="protein sequence ID" value="QGN36837.1"/>
    <property type="molecule type" value="Genomic_DNA"/>
</dbReference>
<dbReference type="OrthoDB" id="6623526at2"/>
<dbReference type="PROSITE" id="PS50883">
    <property type="entry name" value="EAL"/>
    <property type="match status" value="1"/>
</dbReference>
<evidence type="ECO:0000313" key="3">
    <source>
        <dbReference type="Proteomes" id="UP000427108"/>
    </source>
</evidence>
<organism evidence="2 3">
    <name type="scientific">Klebsiella oxytoca</name>
    <dbReference type="NCBI Taxonomy" id="571"/>
    <lineage>
        <taxon>Bacteria</taxon>
        <taxon>Pseudomonadati</taxon>
        <taxon>Pseudomonadota</taxon>
        <taxon>Gammaproteobacteria</taxon>
        <taxon>Enterobacterales</taxon>
        <taxon>Enterobacteriaceae</taxon>
        <taxon>Klebsiella/Raoultella group</taxon>
        <taxon>Klebsiella</taxon>
    </lineage>
</organism>
<proteinExistence type="predicted"/>
<evidence type="ECO:0000259" key="1">
    <source>
        <dbReference type="PROSITE" id="PS50883"/>
    </source>
</evidence>
<dbReference type="SUPFAM" id="SSF141868">
    <property type="entry name" value="EAL domain-like"/>
    <property type="match status" value="1"/>
</dbReference>
<dbReference type="PANTHER" id="PTHR33121:SF76">
    <property type="entry name" value="SIGNALING PROTEIN"/>
    <property type="match status" value="1"/>
</dbReference>
<protein>
    <submittedName>
        <fullName evidence="2">EAL domain-containing protein</fullName>
    </submittedName>
</protein>
<sequence length="217" mass="25100">MDGIKSIRLQPIYDLHNAQLYGYEVLSEISPATDNERWFHQQSANQLLALHQWQIQQLQALSIKNKLFLNLPLAALQLPEIDKQLVEGTRDTIIELQDPETLLTMNAVQILKFRQQLAKLSIAGFTIWLDDYRPEYSSILNLLNWRFGGVKIERQVFQMHRNSPDMLIDLVSHARRYGKKIVIEGIETEEDLFTVLQSSADLAQGFLWSELRIPVSD</sequence>
<gene>
    <name evidence="2" type="ORF">GJ746_05815</name>
</gene>
<evidence type="ECO:0000313" key="2">
    <source>
        <dbReference type="EMBL" id="QGN36837.1"/>
    </source>
</evidence>
<reference evidence="2 3" key="1">
    <citation type="submission" date="2019-11" db="EMBL/GenBank/DDBJ databases">
        <title>Isolation and Application of One Kind of P-Hydroxybenzoic Acid Degrading Bacterium in Mitigating Cropping Obstacle of Cucumber.</title>
        <authorList>
            <person name="Wu F."/>
            <person name="An Y."/>
        </authorList>
    </citation>
    <scope>NUCLEOTIDE SEQUENCE [LARGE SCALE GENOMIC DNA]</scope>
    <source>
        <strain evidence="2 3">P620</strain>
    </source>
</reference>
<feature type="domain" description="EAL" evidence="1">
    <location>
        <begin position="1"/>
        <end position="217"/>
    </location>
</feature>
<dbReference type="Gene3D" id="3.20.20.450">
    <property type="entry name" value="EAL domain"/>
    <property type="match status" value="1"/>
</dbReference>